<dbReference type="InterPro" id="IPR000639">
    <property type="entry name" value="Epox_hydrolase-like"/>
</dbReference>
<organism evidence="2 3">
    <name type="scientific">Fodinibacter luteus</name>
    <dbReference type="NCBI Taxonomy" id="552064"/>
    <lineage>
        <taxon>Bacteria</taxon>
        <taxon>Bacillati</taxon>
        <taxon>Actinomycetota</taxon>
        <taxon>Actinomycetes</taxon>
        <taxon>Micrococcales</taxon>
        <taxon>Intrasporangiaceae</taxon>
        <taxon>Fodinibacter (ex Wang et al. 2009)</taxon>
    </lineage>
</organism>
<dbReference type="InterPro" id="IPR029058">
    <property type="entry name" value="AB_hydrolase_fold"/>
</dbReference>
<dbReference type="GO" id="GO:0016787">
    <property type="term" value="F:hydrolase activity"/>
    <property type="evidence" value="ECO:0007669"/>
    <property type="project" value="UniProtKB-KW"/>
</dbReference>
<dbReference type="Gene3D" id="3.40.50.1820">
    <property type="entry name" value="alpha/beta hydrolase"/>
    <property type="match status" value="1"/>
</dbReference>
<gene>
    <name evidence="2" type="ORF">GCM10023168_19320</name>
</gene>
<comment type="caution">
    <text evidence="2">The sequence shown here is derived from an EMBL/GenBank/DDBJ whole genome shotgun (WGS) entry which is preliminary data.</text>
</comment>
<evidence type="ECO:0000313" key="2">
    <source>
        <dbReference type="EMBL" id="GAA4405530.1"/>
    </source>
</evidence>
<feature type="domain" description="AB hydrolase-1" evidence="1">
    <location>
        <begin position="22"/>
        <end position="244"/>
    </location>
</feature>
<proteinExistence type="predicted"/>
<dbReference type="Proteomes" id="UP001500945">
    <property type="component" value="Unassembled WGS sequence"/>
</dbReference>
<dbReference type="EMBL" id="BAABGM010000012">
    <property type="protein sequence ID" value="GAA4405530.1"/>
    <property type="molecule type" value="Genomic_DNA"/>
</dbReference>
<reference evidence="3" key="1">
    <citation type="journal article" date="2019" name="Int. J. Syst. Evol. Microbiol.">
        <title>The Global Catalogue of Microorganisms (GCM) 10K type strain sequencing project: providing services to taxonomists for standard genome sequencing and annotation.</title>
        <authorList>
            <consortium name="The Broad Institute Genomics Platform"/>
            <consortium name="The Broad Institute Genome Sequencing Center for Infectious Disease"/>
            <person name="Wu L."/>
            <person name="Ma J."/>
        </authorList>
    </citation>
    <scope>NUCLEOTIDE SEQUENCE [LARGE SCALE GENOMIC DNA]</scope>
    <source>
        <strain evidence="3">JCM 17809</strain>
    </source>
</reference>
<evidence type="ECO:0000259" key="1">
    <source>
        <dbReference type="Pfam" id="PF00561"/>
    </source>
</evidence>
<sequence>MNGSASLFYEDIGTGPAVLLSHSWQCDGRQWPQVPALVEAGYRVLNLDNRGHGRSGPHRQRFTMWDMAEDLIAVLDDADVDDAVLVGLSVGGFAAIRAALVHQPRVRALALADTGAGPAAWRGRAKVAALGRLSVTPARNLTVGVVLKQLFGATARRQQPELVAQWRRRFLDQDPASMLVAIQSIMARDDVTSRLGQVCVPTLVIVGEEDRDPGVMASVSLAAGIPGARFSVLPDTGHLAALEQPQAFESALLGFLADL</sequence>
<dbReference type="InterPro" id="IPR000073">
    <property type="entry name" value="AB_hydrolase_1"/>
</dbReference>
<accession>A0ABP8KG10</accession>
<keyword evidence="2" id="KW-0378">Hydrolase</keyword>
<dbReference type="PANTHER" id="PTHR43798:SF29">
    <property type="entry name" value="AB HYDROLASE-1 DOMAIN-CONTAINING PROTEIN"/>
    <property type="match status" value="1"/>
</dbReference>
<dbReference type="PANTHER" id="PTHR43798">
    <property type="entry name" value="MONOACYLGLYCEROL LIPASE"/>
    <property type="match status" value="1"/>
</dbReference>
<dbReference type="PRINTS" id="PR00412">
    <property type="entry name" value="EPOXHYDRLASE"/>
</dbReference>
<dbReference type="PRINTS" id="PR00111">
    <property type="entry name" value="ABHYDROLASE"/>
</dbReference>
<dbReference type="Pfam" id="PF00561">
    <property type="entry name" value="Abhydrolase_1"/>
    <property type="match status" value="1"/>
</dbReference>
<keyword evidence="3" id="KW-1185">Reference proteome</keyword>
<dbReference type="SUPFAM" id="SSF53474">
    <property type="entry name" value="alpha/beta-Hydrolases"/>
    <property type="match status" value="1"/>
</dbReference>
<name>A0ABP8KG10_9MICO</name>
<dbReference type="InterPro" id="IPR050266">
    <property type="entry name" value="AB_hydrolase_sf"/>
</dbReference>
<evidence type="ECO:0000313" key="3">
    <source>
        <dbReference type="Proteomes" id="UP001500945"/>
    </source>
</evidence>
<protein>
    <submittedName>
        <fullName evidence="2">Alpha/beta fold hydrolase</fullName>
    </submittedName>
</protein>